<organism evidence="2 3">
    <name type="scientific">Ambispora gerdemannii</name>
    <dbReference type="NCBI Taxonomy" id="144530"/>
    <lineage>
        <taxon>Eukaryota</taxon>
        <taxon>Fungi</taxon>
        <taxon>Fungi incertae sedis</taxon>
        <taxon>Mucoromycota</taxon>
        <taxon>Glomeromycotina</taxon>
        <taxon>Glomeromycetes</taxon>
        <taxon>Archaeosporales</taxon>
        <taxon>Ambisporaceae</taxon>
        <taxon>Ambispora</taxon>
    </lineage>
</organism>
<dbReference type="Proteomes" id="UP000789831">
    <property type="component" value="Unassembled WGS sequence"/>
</dbReference>
<protein>
    <submittedName>
        <fullName evidence="2">6804_t:CDS:1</fullName>
    </submittedName>
</protein>
<dbReference type="EMBL" id="CAJVPL010000317">
    <property type="protein sequence ID" value="CAG8482437.1"/>
    <property type="molecule type" value="Genomic_DNA"/>
</dbReference>
<sequence length="213" mass="25017">MSSQTMSLQQNTSTPSSKSHNKRDSGFAEFFETAIIHSIEEQVRFELPYSNYLGISYDLAHFVSKQSIHEDENSEWARTSLENVLKPVKKAPEVVVFKREIGIFTYWHTWTRKIKERELHRQSQKRKIKKETVKEGDEIKNHQMYKNATNSVEVHTPHVREIFEIENRITKSLKSINSILTKINGCLAESKNNAEQMQKLLNRIKSVREHYQL</sequence>
<keyword evidence="3" id="KW-1185">Reference proteome</keyword>
<evidence type="ECO:0000313" key="3">
    <source>
        <dbReference type="Proteomes" id="UP000789831"/>
    </source>
</evidence>
<gene>
    <name evidence="2" type="ORF">AGERDE_LOCUS3307</name>
</gene>
<reference evidence="2" key="1">
    <citation type="submission" date="2021-06" db="EMBL/GenBank/DDBJ databases">
        <authorList>
            <person name="Kallberg Y."/>
            <person name="Tangrot J."/>
            <person name="Rosling A."/>
        </authorList>
    </citation>
    <scope>NUCLEOTIDE SEQUENCE</scope>
    <source>
        <strain evidence="2">MT106</strain>
    </source>
</reference>
<proteinExistence type="predicted"/>
<comment type="caution">
    <text evidence="2">The sequence shown here is derived from an EMBL/GenBank/DDBJ whole genome shotgun (WGS) entry which is preliminary data.</text>
</comment>
<evidence type="ECO:0000256" key="1">
    <source>
        <dbReference type="SAM" id="MobiDB-lite"/>
    </source>
</evidence>
<feature type="compositionally biased region" description="Polar residues" evidence="1">
    <location>
        <begin position="1"/>
        <end position="18"/>
    </location>
</feature>
<name>A0A9N8WFC7_9GLOM</name>
<dbReference type="AlphaFoldDB" id="A0A9N8WFC7"/>
<feature type="region of interest" description="Disordered" evidence="1">
    <location>
        <begin position="1"/>
        <end position="23"/>
    </location>
</feature>
<accession>A0A9N8WFC7</accession>
<evidence type="ECO:0000313" key="2">
    <source>
        <dbReference type="EMBL" id="CAG8482437.1"/>
    </source>
</evidence>